<dbReference type="Pfam" id="PF00528">
    <property type="entry name" value="BPD_transp_1"/>
    <property type="match status" value="1"/>
</dbReference>
<dbReference type="PANTHER" id="PTHR43744:SF12">
    <property type="entry name" value="ABC TRANSPORTER PERMEASE PROTEIN MG189-RELATED"/>
    <property type="match status" value="1"/>
</dbReference>
<feature type="transmembrane region" description="Helical" evidence="7">
    <location>
        <begin position="126"/>
        <end position="144"/>
    </location>
</feature>
<reference evidence="9" key="1">
    <citation type="submission" date="2019-10" db="EMBL/GenBank/DDBJ databases">
        <title>Whole Genome Sequencing and Characterization of Texas Phoenix Palm Decline Phytoplasma Belongs to Lethal Yellowing (16SrIV) Group.</title>
        <authorList>
            <person name="Bao M."/>
        </authorList>
    </citation>
    <scope>NUCLEOTIDE SEQUENCE [LARGE SCALE GENOMIC DNA]</scope>
    <source>
        <strain evidence="9">ACPD</strain>
    </source>
</reference>
<comment type="subcellular location">
    <subcellularLocation>
        <location evidence="1 7">Cell membrane</location>
        <topology evidence="1 7">Multi-pass membrane protein</topology>
    </subcellularLocation>
</comment>
<evidence type="ECO:0000313" key="10">
    <source>
        <dbReference type="Proteomes" id="UP001192346"/>
    </source>
</evidence>
<keyword evidence="10" id="KW-1185">Reference proteome</keyword>
<feature type="transmembrane region" description="Helical" evidence="7">
    <location>
        <begin position="28"/>
        <end position="49"/>
    </location>
</feature>
<name>A0ABS5BIB6_9MOLU</name>
<feature type="transmembrane region" description="Helical" evidence="7">
    <location>
        <begin position="164"/>
        <end position="187"/>
    </location>
</feature>
<dbReference type="EMBL" id="VBRA02000007">
    <property type="protein sequence ID" value="MBP3059333.1"/>
    <property type="molecule type" value="Genomic_DNA"/>
</dbReference>
<feature type="domain" description="ABC transmembrane type-1" evidence="8">
    <location>
        <begin position="91"/>
        <end position="288"/>
    </location>
</feature>
<keyword evidence="3" id="KW-1003">Cell membrane</keyword>
<evidence type="ECO:0000256" key="5">
    <source>
        <dbReference type="ARBA" id="ARBA00022989"/>
    </source>
</evidence>
<keyword evidence="4 7" id="KW-0812">Transmembrane</keyword>
<feature type="transmembrane region" description="Helical" evidence="7">
    <location>
        <begin position="269"/>
        <end position="288"/>
    </location>
</feature>
<gene>
    <name evidence="9" type="ORF">FEF22_000835</name>
</gene>
<feature type="transmembrane region" description="Helical" evidence="7">
    <location>
        <begin position="223"/>
        <end position="241"/>
    </location>
</feature>
<feature type="transmembrane region" description="Helical" evidence="7">
    <location>
        <begin position="99"/>
        <end position="119"/>
    </location>
</feature>
<protein>
    <submittedName>
        <fullName evidence="9">ABC transporter permease subunit</fullName>
    </submittedName>
</protein>
<sequence>MSKNKLFFIKKIFSNIKMKIKIFNYSKFFQYLLLIVFSIFFIFPFYLMIVTSFKNIDDIAQNNALFWPKYGIHFSNYKKAFFTAFNFSKYFINTFRMCFFSSLLGTLCCILTSFALNILNFRYKKVIMILLFLCLMMTSETLVLPNYRTVSSLNWIDTGKGNNIIFGTDYAMIFPYLVNVVHVFLLIKSFERVPKELYYTSKIDGITDWQYLWKILVPLTKPTIILILIFRIVSAWTAYAWPELVGAQLLTNMMRKVFDSETGIDAVNIQMAASVLINLPLFFIFIYFKKYIVSGDQRSGIKG</sequence>
<evidence type="ECO:0000256" key="3">
    <source>
        <dbReference type="ARBA" id="ARBA00022475"/>
    </source>
</evidence>
<dbReference type="SUPFAM" id="SSF161098">
    <property type="entry name" value="MetI-like"/>
    <property type="match status" value="1"/>
</dbReference>
<accession>A0ABS5BIB6</accession>
<evidence type="ECO:0000256" key="4">
    <source>
        <dbReference type="ARBA" id="ARBA00022692"/>
    </source>
</evidence>
<organism evidence="9 10">
    <name type="scientific">Texas Phoenix palm phytoplasma</name>
    <dbReference type="NCBI Taxonomy" id="176709"/>
    <lineage>
        <taxon>Bacteria</taxon>
        <taxon>Bacillati</taxon>
        <taxon>Mycoplasmatota</taxon>
        <taxon>Mollicutes</taxon>
        <taxon>Acholeplasmatales</taxon>
        <taxon>Acholeplasmataceae</taxon>
        <taxon>Candidatus Phytoplasma</taxon>
        <taxon>16SrIV (Coconut lethal yellows group)</taxon>
    </lineage>
</organism>
<dbReference type="Proteomes" id="UP001192346">
    <property type="component" value="Unassembled WGS sequence"/>
</dbReference>
<evidence type="ECO:0000259" key="8">
    <source>
        <dbReference type="PROSITE" id="PS50928"/>
    </source>
</evidence>
<dbReference type="PROSITE" id="PS50928">
    <property type="entry name" value="ABC_TM1"/>
    <property type="match status" value="1"/>
</dbReference>
<proteinExistence type="inferred from homology"/>
<comment type="caution">
    <text evidence="9">The sequence shown here is derived from an EMBL/GenBank/DDBJ whole genome shotgun (WGS) entry which is preliminary data.</text>
</comment>
<evidence type="ECO:0000256" key="7">
    <source>
        <dbReference type="RuleBase" id="RU363032"/>
    </source>
</evidence>
<evidence type="ECO:0000313" key="9">
    <source>
        <dbReference type="EMBL" id="MBP3059333.1"/>
    </source>
</evidence>
<dbReference type="InterPro" id="IPR000515">
    <property type="entry name" value="MetI-like"/>
</dbReference>
<comment type="similarity">
    <text evidence="7">Belongs to the binding-protein-dependent transport system permease family.</text>
</comment>
<keyword evidence="6 7" id="KW-0472">Membrane</keyword>
<dbReference type="Gene3D" id="1.10.3720.10">
    <property type="entry name" value="MetI-like"/>
    <property type="match status" value="1"/>
</dbReference>
<keyword evidence="5 7" id="KW-1133">Transmembrane helix</keyword>
<evidence type="ECO:0000256" key="6">
    <source>
        <dbReference type="ARBA" id="ARBA00023136"/>
    </source>
</evidence>
<keyword evidence="2 7" id="KW-0813">Transport</keyword>
<evidence type="ECO:0000256" key="2">
    <source>
        <dbReference type="ARBA" id="ARBA00022448"/>
    </source>
</evidence>
<dbReference type="CDD" id="cd06261">
    <property type="entry name" value="TM_PBP2"/>
    <property type="match status" value="1"/>
</dbReference>
<evidence type="ECO:0000256" key="1">
    <source>
        <dbReference type="ARBA" id="ARBA00004651"/>
    </source>
</evidence>
<dbReference type="PANTHER" id="PTHR43744">
    <property type="entry name" value="ABC TRANSPORTER PERMEASE PROTEIN MG189-RELATED-RELATED"/>
    <property type="match status" value="1"/>
</dbReference>
<dbReference type="InterPro" id="IPR035906">
    <property type="entry name" value="MetI-like_sf"/>
</dbReference>